<evidence type="ECO:0000256" key="4">
    <source>
        <dbReference type="ARBA" id="ARBA00023319"/>
    </source>
</evidence>
<name>A0A3Q3R187_MONAL</name>
<dbReference type="STRING" id="43700.ENSMALP00000024426"/>
<keyword evidence="7" id="KW-1185">Reference proteome</keyword>
<proteinExistence type="predicted"/>
<evidence type="ECO:0000313" key="7">
    <source>
        <dbReference type="Proteomes" id="UP000261600"/>
    </source>
</evidence>
<dbReference type="Ensembl" id="ENSMALT00000024888.1">
    <property type="protein sequence ID" value="ENSMALP00000024426.1"/>
    <property type="gene ID" value="ENSMALG00000017013.1"/>
</dbReference>
<dbReference type="Gene3D" id="2.60.40.10">
    <property type="entry name" value="Immunoglobulins"/>
    <property type="match status" value="2"/>
</dbReference>
<dbReference type="SUPFAM" id="SSF48726">
    <property type="entry name" value="Immunoglobulin"/>
    <property type="match status" value="2"/>
</dbReference>
<dbReference type="InterPro" id="IPR036179">
    <property type="entry name" value="Ig-like_dom_sf"/>
</dbReference>
<dbReference type="InterPro" id="IPR007110">
    <property type="entry name" value="Ig-like_dom"/>
</dbReference>
<dbReference type="InterPro" id="IPR003599">
    <property type="entry name" value="Ig_sub"/>
</dbReference>
<dbReference type="Proteomes" id="UP000261600">
    <property type="component" value="Unplaced"/>
</dbReference>
<accession>A0A3Q3R187</accession>
<keyword evidence="1" id="KW-0732">Signal</keyword>
<dbReference type="InterPro" id="IPR013098">
    <property type="entry name" value="Ig_I-set"/>
</dbReference>
<dbReference type="AlphaFoldDB" id="A0A3Q3R187"/>
<keyword evidence="2" id="KW-0677">Repeat</keyword>
<keyword evidence="4" id="KW-0393">Immunoglobulin domain</keyword>
<dbReference type="FunFam" id="2.60.40.10:FF:000022">
    <property type="entry name" value="Cardiac titin"/>
    <property type="match status" value="2"/>
</dbReference>
<evidence type="ECO:0000256" key="2">
    <source>
        <dbReference type="ARBA" id="ARBA00022737"/>
    </source>
</evidence>
<dbReference type="PANTHER" id="PTHR12231">
    <property type="entry name" value="CTX-RELATED TYPE I TRANSMEMBRANE PROTEIN"/>
    <property type="match status" value="1"/>
</dbReference>
<evidence type="ECO:0000313" key="6">
    <source>
        <dbReference type="Ensembl" id="ENSMALP00000024426.1"/>
    </source>
</evidence>
<protein>
    <recommendedName>
        <fullName evidence="5">Ig-like domain-containing protein</fullName>
    </recommendedName>
</protein>
<keyword evidence="3" id="KW-1015">Disulfide bond</keyword>
<dbReference type="SMART" id="SM00408">
    <property type="entry name" value="IGc2"/>
    <property type="match status" value="2"/>
</dbReference>
<evidence type="ECO:0000256" key="3">
    <source>
        <dbReference type="ARBA" id="ARBA00023157"/>
    </source>
</evidence>
<dbReference type="GO" id="GO:0043005">
    <property type="term" value="C:neuron projection"/>
    <property type="evidence" value="ECO:0007669"/>
    <property type="project" value="TreeGrafter"/>
</dbReference>
<evidence type="ECO:0000256" key="1">
    <source>
        <dbReference type="ARBA" id="ARBA00022729"/>
    </source>
</evidence>
<feature type="domain" description="Ig-like" evidence="5">
    <location>
        <begin position="127"/>
        <end position="209"/>
    </location>
</feature>
<dbReference type="SMART" id="SM00409">
    <property type="entry name" value="IG"/>
    <property type="match status" value="2"/>
</dbReference>
<dbReference type="InterPro" id="IPR051170">
    <property type="entry name" value="Neural/epithelial_adhesion"/>
</dbReference>
<evidence type="ECO:0000259" key="5">
    <source>
        <dbReference type="PROSITE" id="PS50835"/>
    </source>
</evidence>
<dbReference type="InterPro" id="IPR013783">
    <property type="entry name" value="Ig-like_fold"/>
</dbReference>
<organism evidence="6 7">
    <name type="scientific">Monopterus albus</name>
    <name type="common">Swamp eel</name>
    <dbReference type="NCBI Taxonomy" id="43700"/>
    <lineage>
        <taxon>Eukaryota</taxon>
        <taxon>Metazoa</taxon>
        <taxon>Chordata</taxon>
        <taxon>Craniata</taxon>
        <taxon>Vertebrata</taxon>
        <taxon>Euteleostomi</taxon>
        <taxon>Actinopterygii</taxon>
        <taxon>Neopterygii</taxon>
        <taxon>Teleostei</taxon>
        <taxon>Neoteleostei</taxon>
        <taxon>Acanthomorphata</taxon>
        <taxon>Anabantaria</taxon>
        <taxon>Synbranchiformes</taxon>
        <taxon>Synbranchidae</taxon>
        <taxon>Monopterus</taxon>
    </lineage>
</organism>
<dbReference type="PANTHER" id="PTHR12231:SF218">
    <property type="entry name" value="MICROFIBRILLAR-ASSOCIATED PROTEIN 3-LIKE"/>
    <property type="match status" value="1"/>
</dbReference>
<dbReference type="PROSITE" id="PS50835">
    <property type="entry name" value="IG_LIKE"/>
    <property type="match status" value="2"/>
</dbReference>
<reference evidence="6" key="2">
    <citation type="submission" date="2025-09" db="UniProtKB">
        <authorList>
            <consortium name="Ensembl"/>
        </authorList>
    </citation>
    <scope>IDENTIFICATION</scope>
</reference>
<sequence>MLVSFVLTSCSFYVKLDASSVALRPVSEIVNSYYVVIPEPASISEHAKSISVTQGDPARLECTFSGTKPLKARWLKAGRELTSGQKYKVQSTDTKSVLKIIKTEKSDGGEYTFEVSNDVGHNQIIPPSFTRKLKQTEGIKGSFAHLECLVSGSLPITIQWYKDEHEIQTDEKHKCTFFENVAFLEISDLESKDIGNYTCIAKNKAGTVQCSGILFVKGLDTVYLLPFIRLSCLVEVYGHNLSFHLNLKIKLNITKKSQELNFSCYFRPSFNC</sequence>
<dbReference type="InterPro" id="IPR003598">
    <property type="entry name" value="Ig_sub2"/>
</dbReference>
<dbReference type="Pfam" id="PF07679">
    <property type="entry name" value="I-set"/>
    <property type="match status" value="2"/>
</dbReference>
<feature type="domain" description="Ig-like" evidence="5">
    <location>
        <begin position="38"/>
        <end position="117"/>
    </location>
</feature>
<reference evidence="6" key="1">
    <citation type="submission" date="2025-08" db="UniProtKB">
        <authorList>
            <consortium name="Ensembl"/>
        </authorList>
    </citation>
    <scope>IDENTIFICATION</scope>
</reference>